<keyword evidence="2" id="KW-1185">Reference proteome</keyword>
<sequence length="529" mass="58561">MPASENAAGRSPRILNNSVDTLDLKQSYASRKLELSVDESGLNIVYDTRLLRNARNTTRPRPLSLCPAAASRLEYNSQQLATPVSNRRFSTIDKTKDLITNAKPEQELNAGLDFKAVSKLLSCVDHRAHREAPGSDEELDISTHDDWNFSSRIGSTTDSVSISDGVPSLCDINAFDFPEPPPIGSPTIRRMRSSPWFMAACHADHNRSLSGSRWRSIKTENEILQSARNSYSPSIEALLVTDNEGKLSCHPGNENPYQPWESNTSNTSCLTDRPGAKVLSGEVRARAGLGLHVNVPHPAWPGRETSDGQITTHSSAPCLNSNRDRYHKSIVCTRISNNYCGAEGRESPSMPELQGSRSLGPLPRIIRKVASMKSDLQKVNHSDHRVSDNVRRTLPKARSFLQASGENKDTISRIPPTHEVHITEQSVQDQKTSRHSGLLAGTALPFKDQGLTTHDSRKATQDRLTEHFSYKKAFAQHEAMTSRSFIDFTPDKGERLNAGAKRERVRNFIAKASNVVLGLGRRKKALFDS</sequence>
<evidence type="ECO:0000313" key="1">
    <source>
        <dbReference type="EMBL" id="KAF8906581.1"/>
    </source>
</evidence>
<comment type="caution">
    <text evidence="1">The sequence shown here is derived from an EMBL/GenBank/DDBJ whole genome shotgun (WGS) entry which is preliminary data.</text>
</comment>
<proteinExistence type="predicted"/>
<name>A0A9P5TRF0_GYMJU</name>
<organism evidence="1 2">
    <name type="scientific">Gymnopilus junonius</name>
    <name type="common">Spectacular rustgill mushroom</name>
    <name type="synonym">Gymnopilus spectabilis subsp. junonius</name>
    <dbReference type="NCBI Taxonomy" id="109634"/>
    <lineage>
        <taxon>Eukaryota</taxon>
        <taxon>Fungi</taxon>
        <taxon>Dikarya</taxon>
        <taxon>Basidiomycota</taxon>
        <taxon>Agaricomycotina</taxon>
        <taxon>Agaricomycetes</taxon>
        <taxon>Agaricomycetidae</taxon>
        <taxon>Agaricales</taxon>
        <taxon>Agaricineae</taxon>
        <taxon>Hymenogastraceae</taxon>
        <taxon>Gymnopilus</taxon>
    </lineage>
</organism>
<dbReference type="OrthoDB" id="2943593at2759"/>
<protein>
    <submittedName>
        <fullName evidence="1">Uncharacterized protein</fullName>
    </submittedName>
</protein>
<evidence type="ECO:0000313" key="2">
    <source>
        <dbReference type="Proteomes" id="UP000724874"/>
    </source>
</evidence>
<reference evidence="1" key="1">
    <citation type="submission" date="2020-11" db="EMBL/GenBank/DDBJ databases">
        <authorList>
            <consortium name="DOE Joint Genome Institute"/>
            <person name="Ahrendt S."/>
            <person name="Riley R."/>
            <person name="Andreopoulos W."/>
            <person name="LaButti K."/>
            <person name="Pangilinan J."/>
            <person name="Ruiz-duenas F.J."/>
            <person name="Barrasa J.M."/>
            <person name="Sanchez-Garcia M."/>
            <person name="Camarero S."/>
            <person name="Miyauchi S."/>
            <person name="Serrano A."/>
            <person name="Linde D."/>
            <person name="Babiker R."/>
            <person name="Drula E."/>
            <person name="Ayuso-Fernandez I."/>
            <person name="Pacheco R."/>
            <person name="Padilla G."/>
            <person name="Ferreira P."/>
            <person name="Barriuso J."/>
            <person name="Kellner H."/>
            <person name="Castanera R."/>
            <person name="Alfaro M."/>
            <person name="Ramirez L."/>
            <person name="Pisabarro A.G."/>
            <person name="Kuo A."/>
            <person name="Tritt A."/>
            <person name="Lipzen A."/>
            <person name="He G."/>
            <person name="Yan M."/>
            <person name="Ng V."/>
            <person name="Cullen D."/>
            <person name="Martin F."/>
            <person name="Rosso M.-N."/>
            <person name="Henrissat B."/>
            <person name="Hibbett D."/>
            <person name="Martinez A.T."/>
            <person name="Grigoriev I.V."/>
        </authorList>
    </citation>
    <scope>NUCLEOTIDE SEQUENCE</scope>
    <source>
        <strain evidence="1">AH 44721</strain>
    </source>
</reference>
<dbReference type="EMBL" id="JADNYJ010000018">
    <property type="protein sequence ID" value="KAF8906581.1"/>
    <property type="molecule type" value="Genomic_DNA"/>
</dbReference>
<dbReference type="Proteomes" id="UP000724874">
    <property type="component" value="Unassembled WGS sequence"/>
</dbReference>
<dbReference type="AlphaFoldDB" id="A0A9P5TRF0"/>
<accession>A0A9P5TRF0</accession>
<gene>
    <name evidence="1" type="ORF">CPB84DRAFT_1770151</name>
</gene>